<reference evidence="2 3" key="1">
    <citation type="submission" date="2018-09" db="EMBL/GenBank/DDBJ databases">
        <title>Genome sequencing of Nocardioides immobilis CCTCC AB 2017083 for comparison to Nocardioides silvaticus.</title>
        <authorList>
            <person name="Li C."/>
            <person name="Wang G."/>
        </authorList>
    </citation>
    <scope>NUCLEOTIDE SEQUENCE [LARGE SCALE GENOMIC DNA]</scope>
    <source>
        <strain evidence="2 3">CCTCC AB 2017083</strain>
    </source>
</reference>
<evidence type="ECO:0000256" key="1">
    <source>
        <dbReference type="SAM" id="Phobius"/>
    </source>
</evidence>
<keyword evidence="1" id="KW-0472">Membrane</keyword>
<feature type="transmembrane region" description="Helical" evidence="1">
    <location>
        <begin position="20"/>
        <end position="47"/>
    </location>
</feature>
<dbReference type="Proteomes" id="UP000283644">
    <property type="component" value="Unassembled WGS sequence"/>
</dbReference>
<sequence>MHQRTCRPTRPEDGGSAVEYGILISAIVLVIVGMITVFGGLVSNLYANVF</sequence>
<evidence type="ECO:0000313" key="3">
    <source>
        <dbReference type="Proteomes" id="UP000283644"/>
    </source>
</evidence>
<comment type="caution">
    <text evidence="2">The sequence shown here is derived from an EMBL/GenBank/DDBJ whole genome shotgun (WGS) entry which is preliminary data.</text>
</comment>
<keyword evidence="3" id="KW-1185">Reference proteome</keyword>
<dbReference type="OrthoDB" id="5325135at2"/>
<name>A0A417Y2Q8_9ACTN</name>
<keyword evidence="1" id="KW-0812">Transmembrane</keyword>
<proteinExistence type="predicted"/>
<gene>
    <name evidence="2" type="ORF">D0Z08_12265</name>
</gene>
<dbReference type="EMBL" id="QXGH01000015">
    <property type="protein sequence ID" value="RHW26949.1"/>
    <property type="molecule type" value="Genomic_DNA"/>
</dbReference>
<keyword evidence="1" id="KW-1133">Transmembrane helix</keyword>
<dbReference type="RefSeq" id="WP_118925515.1">
    <property type="nucleotide sequence ID" value="NZ_QXGH01000015.1"/>
</dbReference>
<evidence type="ECO:0000313" key="2">
    <source>
        <dbReference type="EMBL" id="RHW26949.1"/>
    </source>
</evidence>
<accession>A0A417Y2Q8</accession>
<protein>
    <submittedName>
        <fullName evidence="2">Flp family type IVb pilin</fullName>
    </submittedName>
</protein>
<dbReference type="AlphaFoldDB" id="A0A417Y2Q8"/>
<organism evidence="2 3">
    <name type="scientific">Nocardioides immobilis</name>
    <dbReference type="NCBI Taxonomy" id="2049295"/>
    <lineage>
        <taxon>Bacteria</taxon>
        <taxon>Bacillati</taxon>
        <taxon>Actinomycetota</taxon>
        <taxon>Actinomycetes</taxon>
        <taxon>Propionibacteriales</taxon>
        <taxon>Nocardioidaceae</taxon>
        <taxon>Nocardioides</taxon>
    </lineage>
</organism>